<dbReference type="EMBL" id="KN847483">
    <property type="protein sequence ID" value="KIX00087.1"/>
    <property type="molecule type" value="Genomic_DNA"/>
</dbReference>
<dbReference type="AlphaFoldDB" id="A0A0D2FDC0"/>
<proteinExistence type="predicted"/>
<dbReference type="HOGENOM" id="CLU_084504_1_0_1"/>
<dbReference type="OrthoDB" id="4206358at2759"/>
<organism evidence="1 2">
    <name type="scientific">Rhinocladiella mackenziei CBS 650.93</name>
    <dbReference type="NCBI Taxonomy" id="1442369"/>
    <lineage>
        <taxon>Eukaryota</taxon>
        <taxon>Fungi</taxon>
        <taxon>Dikarya</taxon>
        <taxon>Ascomycota</taxon>
        <taxon>Pezizomycotina</taxon>
        <taxon>Eurotiomycetes</taxon>
        <taxon>Chaetothyriomycetidae</taxon>
        <taxon>Chaetothyriales</taxon>
        <taxon>Herpotrichiellaceae</taxon>
        <taxon>Rhinocladiella</taxon>
    </lineage>
</organism>
<evidence type="ECO:0000313" key="2">
    <source>
        <dbReference type="Proteomes" id="UP000053617"/>
    </source>
</evidence>
<dbReference type="Proteomes" id="UP000053617">
    <property type="component" value="Unassembled WGS sequence"/>
</dbReference>
<dbReference type="VEuPathDB" id="FungiDB:Z518_10224"/>
<sequence>MAPYLIHILTPDNTSPDTACGIARSESALEIIQTLGNKGGAVLKNSTTVSSASKEQDAVSNTAVEALLEALPYDGEYQHSAVNIVKRTSAKNEWIRAPKWELFAEGQGTSAIWCHHLGGTQEDKWIMKYDKAGRSPESGERVVELRETDM</sequence>
<reference evidence="1 2" key="1">
    <citation type="submission" date="2015-01" db="EMBL/GenBank/DDBJ databases">
        <title>The Genome Sequence of Rhinocladiella mackenzie CBS 650.93.</title>
        <authorList>
            <consortium name="The Broad Institute Genomics Platform"/>
            <person name="Cuomo C."/>
            <person name="de Hoog S."/>
            <person name="Gorbushina A."/>
            <person name="Stielow B."/>
            <person name="Teixiera M."/>
            <person name="Abouelleil A."/>
            <person name="Chapman S.B."/>
            <person name="Priest M."/>
            <person name="Young S.K."/>
            <person name="Wortman J."/>
            <person name="Nusbaum C."/>
            <person name="Birren B."/>
        </authorList>
    </citation>
    <scope>NUCLEOTIDE SEQUENCE [LARGE SCALE GENOMIC DNA]</scope>
    <source>
        <strain evidence="1 2">CBS 650.93</strain>
    </source>
</reference>
<protein>
    <submittedName>
        <fullName evidence="1">Uncharacterized protein</fullName>
    </submittedName>
</protein>
<keyword evidence="2" id="KW-1185">Reference proteome</keyword>
<name>A0A0D2FDC0_9EURO</name>
<gene>
    <name evidence="1" type="ORF">Z518_10224</name>
</gene>
<dbReference type="GeneID" id="25298295"/>
<evidence type="ECO:0000313" key="1">
    <source>
        <dbReference type="EMBL" id="KIX00087.1"/>
    </source>
</evidence>
<dbReference type="RefSeq" id="XP_013267223.1">
    <property type="nucleotide sequence ID" value="XM_013411769.1"/>
</dbReference>
<accession>A0A0D2FDC0</accession>